<evidence type="ECO:0000256" key="4">
    <source>
        <dbReference type="ARBA" id="ARBA00022452"/>
    </source>
</evidence>
<accession>A0ABV9KRD8</accession>
<evidence type="ECO:0000256" key="1">
    <source>
        <dbReference type="ARBA" id="ARBA00004571"/>
    </source>
</evidence>
<dbReference type="Proteomes" id="UP001596023">
    <property type="component" value="Unassembled WGS sequence"/>
</dbReference>
<dbReference type="EMBL" id="JBHSGN010000012">
    <property type="protein sequence ID" value="MFC4672518.1"/>
    <property type="molecule type" value="Genomic_DNA"/>
</dbReference>
<keyword evidence="11" id="KW-0472">Membrane</keyword>
<sequence length="263" mass="29175">MRSLFGFLPICILFLSSCNSSKNIVYFQDIPVGQNITTVKSSDIEVMPRDLISIVVSSKNPELAALFNLPKISYQAGSTIPSENTNNQILGYTVDSDGNIDFPVLGSIHVAGLNRKQLSSMIKERLLNENLINDPVVTVDFMNLKISMLGEVKSPGKYSIDRDQINILEAISMAGDLTIYGKRDRIFVMREKDGGRITYKMDLRSSEIFSSPAYYLQQNDIVYVEPNNVRAGQSTVNDNNAKSVSLWMSVVSLAATLSVLIFK</sequence>
<dbReference type="PANTHER" id="PTHR33619">
    <property type="entry name" value="POLYSACCHARIDE EXPORT PROTEIN GFCE-RELATED"/>
    <property type="match status" value="1"/>
</dbReference>
<evidence type="ECO:0000256" key="3">
    <source>
        <dbReference type="ARBA" id="ARBA00022448"/>
    </source>
</evidence>
<evidence type="ECO:0000313" key="18">
    <source>
        <dbReference type="Proteomes" id="UP001596023"/>
    </source>
</evidence>
<dbReference type="Pfam" id="PF22461">
    <property type="entry name" value="SLBB_2"/>
    <property type="match status" value="1"/>
</dbReference>
<keyword evidence="18" id="KW-1185">Reference proteome</keyword>
<keyword evidence="14" id="KW-0449">Lipoprotein</keyword>
<comment type="caution">
    <text evidence="17">The sequence shown here is derived from an EMBL/GenBank/DDBJ whole genome shotgun (WGS) entry which is preliminary data.</text>
</comment>
<dbReference type="PANTHER" id="PTHR33619:SF3">
    <property type="entry name" value="POLYSACCHARIDE EXPORT PROTEIN GFCE-RELATED"/>
    <property type="match status" value="1"/>
</dbReference>
<evidence type="ECO:0000259" key="15">
    <source>
        <dbReference type="Pfam" id="PF02563"/>
    </source>
</evidence>
<gene>
    <name evidence="17" type="ORF">ACFO6W_02310</name>
</gene>
<evidence type="ECO:0000256" key="7">
    <source>
        <dbReference type="ARBA" id="ARBA00022729"/>
    </source>
</evidence>
<feature type="domain" description="SLBB" evidence="16">
    <location>
        <begin position="145"/>
        <end position="224"/>
    </location>
</feature>
<comment type="subcellular location">
    <subcellularLocation>
        <location evidence="1">Cell outer membrane</location>
        <topology evidence="1">Multi-pass membrane protein</topology>
    </subcellularLocation>
</comment>
<dbReference type="InterPro" id="IPR049712">
    <property type="entry name" value="Poly_export"/>
</dbReference>
<dbReference type="InterPro" id="IPR003715">
    <property type="entry name" value="Poly_export_N"/>
</dbReference>
<dbReference type="RefSeq" id="WP_379993693.1">
    <property type="nucleotide sequence ID" value="NZ_JBHSGN010000012.1"/>
</dbReference>
<dbReference type="PROSITE" id="PS51257">
    <property type="entry name" value="PROKAR_LIPOPROTEIN"/>
    <property type="match status" value="1"/>
</dbReference>
<evidence type="ECO:0000256" key="6">
    <source>
        <dbReference type="ARBA" id="ARBA00022692"/>
    </source>
</evidence>
<evidence type="ECO:0000256" key="12">
    <source>
        <dbReference type="ARBA" id="ARBA00023139"/>
    </source>
</evidence>
<name>A0ABV9KRD8_9BACT</name>
<dbReference type="Pfam" id="PF02563">
    <property type="entry name" value="Poly_export"/>
    <property type="match status" value="1"/>
</dbReference>
<proteinExistence type="inferred from homology"/>
<keyword evidence="8" id="KW-0625">Polysaccharide transport</keyword>
<keyword evidence="10" id="KW-0626">Porin</keyword>
<evidence type="ECO:0000256" key="10">
    <source>
        <dbReference type="ARBA" id="ARBA00023114"/>
    </source>
</evidence>
<evidence type="ECO:0000256" key="2">
    <source>
        <dbReference type="ARBA" id="ARBA00009450"/>
    </source>
</evidence>
<comment type="similarity">
    <text evidence="2">Belongs to the BexD/CtrA/VexA family.</text>
</comment>
<evidence type="ECO:0000256" key="5">
    <source>
        <dbReference type="ARBA" id="ARBA00022597"/>
    </source>
</evidence>
<reference evidence="18" key="1">
    <citation type="journal article" date="2019" name="Int. J. Syst. Evol. Microbiol.">
        <title>The Global Catalogue of Microorganisms (GCM) 10K type strain sequencing project: providing services to taxonomists for standard genome sequencing and annotation.</title>
        <authorList>
            <consortium name="The Broad Institute Genomics Platform"/>
            <consortium name="The Broad Institute Genome Sequencing Center for Infectious Disease"/>
            <person name="Wu L."/>
            <person name="Ma J."/>
        </authorList>
    </citation>
    <scope>NUCLEOTIDE SEQUENCE [LARGE SCALE GENOMIC DNA]</scope>
    <source>
        <strain evidence="18">CCUG 66188</strain>
    </source>
</reference>
<organism evidence="17 18">
    <name type="scientific">Dysgonomonas termitidis</name>
    <dbReference type="NCBI Taxonomy" id="1516126"/>
    <lineage>
        <taxon>Bacteria</taxon>
        <taxon>Pseudomonadati</taxon>
        <taxon>Bacteroidota</taxon>
        <taxon>Bacteroidia</taxon>
        <taxon>Bacteroidales</taxon>
        <taxon>Dysgonomonadaceae</taxon>
        <taxon>Dysgonomonas</taxon>
    </lineage>
</organism>
<dbReference type="InterPro" id="IPR054765">
    <property type="entry name" value="SLBB_dom"/>
</dbReference>
<evidence type="ECO:0000313" key="17">
    <source>
        <dbReference type="EMBL" id="MFC4672518.1"/>
    </source>
</evidence>
<keyword evidence="4" id="KW-1134">Transmembrane beta strand</keyword>
<evidence type="ECO:0000259" key="16">
    <source>
        <dbReference type="Pfam" id="PF22461"/>
    </source>
</evidence>
<evidence type="ECO:0000256" key="13">
    <source>
        <dbReference type="ARBA" id="ARBA00023237"/>
    </source>
</evidence>
<evidence type="ECO:0000256" key="11">
    <source>
        <dbReference type="ARBA" id="ARBA00023136"/>
    </source>
</evidence>
<keyword evidence="7" id="KW-0732">Signal</keyword>
<keyword evidence="12" id="KW-0564">Palmitate</keyword>
<evidence type="ECO:0000256" key="8">
    <source>
        <dbReference type="ARBA" id="ARBA00023047"/>
    </source>
</evidence>
<keyword evidence="5" id="KW-0762">Sugar transport</keyword>
<protein>
    <submittedName>
        <fullName evidence="17">Polysaccharide biosynthesis/export family protein</fullName>
    </submittedName>
</protein>
<keyword evidence="9" id="KW-0406">Ion transport</keyword>
<dbReference type="Gene3D" id="3.10.560.10">
    <property type="entry name" value="Outer membrane lipoprotein wza domain like"/>
    <property type="match status" value="1"/>
</dbReference>
<keyword evidence="13" id="KW-0998">Cell outer membrane</keyword>
<keyword evidence="6" id="KW-0812">Transmembrane</keyword>
<keyword evidence="3" id="KW-0813">Transport</keyword>
<feature type="domain" description="Polysaccharide export protein N-terminal" evidence="15">
    <location>
        <begin position="41"/>
        <end position="140"/>
    </location>
</feature>
<evidence type="ECO:0000256" key="9">
    <source>
        <dbReference type="ARBA" id="ARBA00023065"/>
    </source>
</evidence>
<evidence type="ECO:0000256" key="14">
    <source>
        <dbReference type="ARBA" id="ARBA00023288"/>
    </source>
</evidence>